<dbReference type="AlphaFoldDB" id="X1DIT4"/>
<evidence type="ECO:0008006" key="5">
    <source>
        <dbReference type="Google" id="ProtNLM"/>
    </source>
</evidence>
<dbReference type="PANTHER" id="PTHR48090">
    <property type="entry name" value="UNDECAPRENYL-PHOSPHATE 4-DEOXY-4-FORMAMIDO-L-ARABINOSE TRANSFERASE-RELATED"/>
    <property type="match status" value="1"/>
</dbReference>
<accession>X1DIT4</accession>
<dbReference type="InterPro" id="IPR050256">
    <property type="entry name" value="Glycosyltransferase_2"/>
</dbReference>
<organism evidence="4">
    <name type="scientific">marine sediment metagenome</name>
    <dbReference type="NCBI Taxonomy" id="412755"/>
    <lineage>
        <taxon>unclassified sequences</taxon>
        <taxon>metagenomes</taxon>
        <taxon>ecological metagenomes</taxon>
    </lineage>
</organism>
<keyword evidence="3" id="KW-0808">Transferase</keyword>
<reference evidence="4" key="1">
    <citation type="journal article" date="2014" name="Front. Microbiol.">
        <title>High frequency of phylogenetically diverse reductive dehalogenase-homologous genes in deep subseafloor sedimentary metagenomes.</title>
        <authorList>
            <person name="Kawai M."/>
            <person name="Futagami T."/>
            <person name="Toyoda A."/>
            <person name="Takaki Y."/>
            <person name="Nishi S."/>
            <person name="Hori S."/>
            <person name="Arai W."/>
            <person name="Tsubouchi T."/>
            <person name="Morono Y."/>
            <person name="Uchiyama I."/>
            <person name="Ito T."/>
            <person name="Fujiyama A."/>
            <person name="Inagaki F."/>
            <person name="Takami H."/>
        </authorList>
    </citation>
    <scope>NUCLEOTIDE SEQUENCE</scope>
    <source>
        <strain evidence="4">Expedition CK06-06</strain>
    </source>
</reference>
<evidence type="ECO:0000256" key="2">
    <source>
        <dbReference type="ARBA" id="ARBA00022676"/>
    </source>
</evidence>
<feature type="non-terminal residue" evidence="4">
    <location>
        <position position="401"/>
    </location>
</feature>
<evidence type="ECO:0000313" key="4">
    <source>
        <dbReference type="EMBL" id="GAH20801.1"/>
    </source>
</evidence>
<protein>
    <recommendedName>
        <fullName evidence="5">Glycosyltransferase 2-like domain-containing protein</fullName>
    </recommendedName>
</protein>
<evidence type="ECO:0000256" key="3">
    <source>
        <dbReference type="ARBA" id="ARBA00022679"/>
    </source>
</evidence>
<name>X1DIT4_9ZZZZ</name>
<gene>
    <name evidence="4" type="ORF">S03H2_04503</name>
</gene>
<dbReference type="PANTHER" id="PTHR48090:SF10">
    <property type="entry name" value="GLUCOSYL-3-PHOSPHOGLYCERATE SYNTHASE"/>
    <property type="match status" value="1"/>
</dbReference>
<dbReference type="InterPro" id="IPR029044">
    <property type="entry name" value="Nucleotide-diphossugar_trans"/>
</dbReference>
<keyword evidence="2" id="KW-0328">Glycosyltransferase</keyword>
<comment type="caution">
    <text evidence="4">The sequence shown here is derived from an EMBL/GenBank/DDBJ whole genome shotgun (WGS) entry which is preliminary data.</text>
</comment>
<dbReference type="Gene3D" id="3.90.550.10">
    <property type="entry name" value="Spore Coat Polysaccharide Biosynthesis Protein SpsA, Chain A"/>
    <property type="match status" value="1"/>
</dbReference>
<dbReference type="EMBL" id="BARU01001791">
    <property type="protein sequence ID" value="GAH20801.1"/>
    <property type="molecule type" value="Genomic_DNA"/>
</dbReference>
<comment type="similarity">
    <text evidence="1">Belongs to the glycosyltransferase 2 family.</text>
</comment>
<sequence>MENESSLAEEARDQIEEMGKADILVGIPSFNNEKSIEHVVRAVQYGLAKYFPKFRSVVMNSDGGSTDKTREIVKETSIYPDLHTILIEHPVRPARSLSTPYHGIPGKGSAFKAIFETAKLLKVRACVVVDSDVRSINPEWIELLAGPIVIKGYDYVSPLYLRHKYDATITNSIVYPLTRALTGLRVRQPIGGDFGFSGKLVKSFLDKDVWGTDVARYGIDIWMTATAINEGYKVCQSFLGAKIHDAKDPGKDLAPMFKQVVGTLFHLMCDYENHWKQITRAKPPAVYGFRSEASPEPVALNRKLLVDKFRKGLMDNRDYWLTFLPRERIRQLEKVARLPFDGFSLSQTLWIKTVYDFAVAYRQRKAAPSEVRDQLLESLVPIYFGRTASFAIETRDMPTYE</sequence>
<evidence type="ECO:0000256" key="1">
    <source>
        <dbReference type="ARBA" id="ARBA00006739"/>
    </source>
</evidence>
<proteinExistence type="inferred from homology"/>
<dbReference type="GO" id="GO:0016757">
    <property type="term" value="F:glycosyltransferase activity"/>
    <property type="evidence" value="ECO:0007669"/>
    <property type="project" value="UniProtKB-KW"/>
</dbReference>
<dbReference type="SUPFAM" id="SSF53448">
    <property type="entry name" value="Nucleotide-diphospho-sugar transferases"/>
    <property type="match status" value="1"/>
</dbReference>